<dbReference type="VEuPathDB" id="FungiDB:AN7467"/>
<dbReference type="EMBL" id="BN001304">
    <property type="protein sequence ID" value="CBF79438.1"/>
    <property type="molecule type" value="Genomic_DNA"/>
</dbReference>
<protein>
    <submittedName>
        <fullName evidence="2">Uncharacterized protein</fullName>
    </submittedName>
</protein>
<dbReference type="InParanoid" id="Q5AW63"/>
<evidence type="ECO:0000313" key="3">
    <source>
        <dbReference type="Proteomes" id="UP000000560"/>
    </source>
</evidence>
<accession>Q5AW63</accession>
<dbReference type="AlphaFoldDB" id="Q5AW63"/>
<proteinExistence type="predicted"/>
<organism evidence="2 3">
    <name type="scientific">Emericella nidulans (strain FGSC A4 / ATCC 38163 / CBS 112.46 / NRRL 194 / M139)</name>
    <name type="common">Aspergillus nidulans</name>
    <dbReference type="NCBI Taxonomy" id="227321"/>
    <lineage>
        <taxon>Eukaryota</taxon>
        <taxon>Fungi</taxon>
        <taxon>Dikarya</taxon>
        <taxon>Ascomycota</taxon>
        <taxon>Pezizomycotina</taxon>
        <taxon>Eurotiomycetes</taxon>
        <taxon>Eurotiomycetidae</taxon>
        <taxon>Eurotiales</taxon>
        <taxon>Aspergillaceae</taxon>
        <taxon>Aspergillus</taxon>
        <taxon>Aspergillus subgen. Nidulantes</taxon>
    </lineage>
</organism>
<gene>
    <name evidence="2" type="ORF">ANIA_07467</name>
</gene>
<keyword evidence="3" id="KW-1185">Reference proteome</keyword>
<evidence type="ECO:0000313" key="2">
    <source>
        <dbReference type="EMBL" id="CBF79438.1"/>
    </source>
</evidence>
<feature type="region of interest" description="Disordered" evidence="1">
    <location>
        <begin position="66"/>
        <end position="102"/>
    </location>
</feature>
<dbReference type="KEGG" id="ani:ANIA_07467"/>
<dbReference type="GeneID" id="2869749"/>
<sequence>MLNLHAAVLGDAQDNQQDDAVLAARFQLRGGDSSLKHILCHIFYLCIQITYVQPASHKLIKVGDAPIGERQPEHTKKSNASSRRGLAERPMQGRLNSVPQRSAQAGVREGCWKRKLNKTILTRAGEKTYGNGAITSVRKASNEVAQ</sequence>
<name>Q5AW63_EMENI</name>
<accession>C8VBE3</accession>
<reference evidence="3" key="2">
    <citation type="journal article" date="2009" name="Fungal Genet. Biol.">
        <title>The 2008 update of the Aspergillus nidulans genome annotation: a community effort.</title>
        <authorList>
            <person name="Wortman J.R."/>
            <person name="Gilsenan J.M."/>
            <person name="Joardar V."/>
            <person name="Deegan J."/>
            <person name="Clutterbuck J."/>
            <person name="Andersen M.R."/>
            <person name="Archer D."/>
            <person name="Bencina M."/>
            <person name="Braus G."/>
            <person name="Coutinho P."/>
            <person name="von Dohren H."/>
            <person name="Doonan J."/>
            <person name="Driessen A.J."/>
            <person name="Durek P."/>
            <person name="Espeso E."/>
            <person name="Fekete E."/>
            <person name="Flipphi M."/>
            <person name="Estrada C.G."/>
            <person name="Geysens S."/>
            <person name="Goldman G."/>
            <person name="de Groot P.W."/>
            <person name="Hansen K."/>
            <person name="Harris S.D."/>
            <person name="Heinekamp T."/>
            <person name="Helmstaedt K."/>
            <person name="Henrissat B."/>
            <person name="Hofmann G."/>
            <person name="Homan T."/>
            <person name="Horio T."/>
            <person name="Horiuchi H."/>
            <person name="James S."/>
            <person name="Jones M."/>
            <person name="Karaffa L."/>
            <person name="Karanyi Z."/>
            <person name="Kato M."/>
            <person name="Keller N."/>
            <person name="Kelly D.E."/>
            <person name="Kiel J.A."/>
            <person name="Kim J.M."/>
            <person name="van der Klei I.J."/>
            <person name="Klis F.M."/>
            <person name="Kovalchuk A."/>
            <person name="Krasevec N."/>
            <person name="Kubicek C.P."/>
            <person name="Liu B."/>
            <person name="Maccabe A."/>
            <person name="Meyer V."/>
            <person name="Mirabito P."/>
            <person name="Miskei M."/>
            <person name="Mos M."/>
            <person name="Mullins J."/>
            <person name="Nelson D.R."/>
            <person name="Nielsen J."/>
            <person name="Oakley B.R."/>
            <person name="Osmani S.A."/>
            <person name="Pakula T."/>
            <person name="Paszewski A."/>
            <person name="Paulsen I."/>
            <person name="Pilsyk S."/>
            <person name="Pocsi I."/>
            <person name="Punt P.J."/>
            <person name="Ram A.F."/>
            <person name="Ren Q."/>
            <person name="Robellet X."/>
            <person name="Robson G."/>
            <person name="Seiboth B."/>
            <person name="van Solingen P."/>
            <person name="Specht T."/>
            <person name="Sun J."/>
            <person name="Taheri-Talesh N."/>
            <person name="Takeshita N."/>
            <person name="Ussery D."/>
            <person name="vanKuyk P.A."/>
            <person name="Visser H."/>
            <person name="van de Vondervoort P.J."/>
            <person name="de Vries R.P."/>
            <person name="Walton J."/>
            <person name="Xiang X."/>
            <person name="Xiong Y."/>
            <person name="Zeng A.P."/>
            <person name="Brandt B.W."/>
            <person name="Cornell M.J."/>
            <person name="van den Hondel C.A."/>
            <person name="Visser J."/>
            <person name="Oliver S.G."/>
            <person name="Turner G."/>
        </authorList>
    </citation>
    <scope>GENOME REANNOTATION</scope>
    <source>
        <strain evidence="3">FGSC A4 / ATCC 38163 / CBS 112.46 / NRRL 194 / M139</strain>
    </source>
</reference>
<reference evidence="3" key="1">
    <citation type="journal article" date="2005" name="Nature">
        <title>Sequencing of Aspergillus nidulans and comparative analysis with A. fumigatus and A. oryzae.</title>
        <authorList>
            <person name="Galagan J.E."/>
            <person name="Calvo S.E."/>
            <person name="Cuomo C."/>
            <person name="Ma L.J."/>
            <person name="Wortman J.R."/>
            <person name="Batzoglou S."/>
            <person name="Lee S.I."/>
            <person name="Basturkmen M."/>
            <person name="Spevak C.C."/>
            <person name="Clutterbuck J."/>
            <person name="Kapitonov V."/>
            <person name="Jurka J."/>
            <person name="Scazzocchio C."/>
            <person name="Farman M."/>
            <person name="Butler J."/>
            <person name="Purcell S."/>
            <person name="Harris S."/>
            <person name="Braus G.H."/>
            <person name="Draht O."/>
            <person name="Busch S."/>
            <person name="D'Enfert C."/>
            <person name="Bouchier C."/>
            <person name="Goldman G.H."/>
            <person name="Bell-Pedersen D."/>
            <person name="Griffiths-Jones S."/>
            <person name="Doonan J.H."/>
            <person name="Yu J."/>
            <person name="Vienken K."/>
            <person name="Pain A."/>
            <person name="Freitag M."/>
            <person name="Selker E.U."/>
            <person name="Archer D.B."/>
            <person name="Penalva M.A."/>
            <person name="Oakley B.R."/>
            <person name="Momany M."/>
            <person name="Tanaka T."/>
            <person name="Kumagai T."/>
            <person name="Asai K."/>
            <person name="Machida M."/>
            <person name="Nierman W.C."/>
            <person name="Denning D.W."/>
            <person name="Caddick M."/>
            <person name="Hynes M."/>
            <person name="Paoletti M."/>
            <person name="Fischer R."/>
            <person name="Miller B."/>
            <person name="Dyer P."/>
            <person name="Sachs M.S."/>
            <person name="Osmani S.A."/>
            <person name="Birren B.W."/>
        </authorList>
    </citation>
    <scope>NUCLEOTIDE SEQUENCE [LARGE SCALE GENOMIC DNA]</scope>
    <source>
        <strain evidence="3">FGSC A4 / ATCC 38163 / CBS 112.46 / NRRL 194 / M139</strain>
    </source>
</reference>
<dbReference type="RefSeq" id="XP_680736.1">
    <property type="nucleotide sequence ID" value="XM_675644.1"/>
</dbReference>
<evidence type="ECO:0000256" key="1">
    <source>
        <dbReference type="SAM" id="MobiDB-lite"/>
    </source>
</evidence>
<dbReference type="HOGENOM" id="CLU_1777414_0_0_1"/>
<dbReference type="Proteomes" id="UP000000560">
    <property type="component" value="Chromosome IV"/>
</dbReference>